<dbReference type="GO" id="GO:0030244">
    <property type="term" value="P:cellulose biosynthetic process"/>
    <property type="evidence" value="ECO:0007669"/>
    <property type="project" value="InterPro"/>
</dbReference>
<evidence type="ECO:0000256" key="5">
    <source>
        <dbReference type="ARBA" id="ARBA00022989"/>
    </source>
</evidence>
<dbReference type="Gramene" id="Psat02G0334600-T1">
    <property type="protein sequence ID" value="KAI5437188.1"/>
    <property type="gene ID" value="KIW84_023346"/>
</dbReference>
<dbReference type="GO" id="GO:0012505">
    <property type="term" value="C:endomembrane system"/>
    <property type="evidence" value="ECO:0007669"/>
    <property type="project" value="UniProtKB-SubCell"/>
</dbReference>
<feature type="chain" id="PRO_5039027994" description="G domain-containing protein" evidence="9">
    <location>
        <begin position="18"/>
        <end position="530"/>
    </location>
</feature>
<dbReference type="SUPFAM" id="SSF52540">
    <property type="entry name" value="P-loop containing nucleoside triphosphate hydrolases"/>
    <property type="match status" value="1"/>
</dbReference>
<feature type="binding site" evidence="8">
    <location>
        <position position="401"/>
    </location>
    <ligand>
        <name>UDP-alpha-D-glucose</name>
        <dbReference type="ChEBI" id="CHEBI:58885"/>
    </ligand>
</feature>
<sequence>MIRVSLTFLIFISLNQSCLFDLRRSSCSHELAPTVYWGDKTCCGSCLKTGRKCVLVSIEKNIVASLDFRLGEIFWRHVLGTNDVVDGIGIALGRYVITLSSGGSILKAWNLLDRQMILESLPFRDQRNQRHLHAISSIGGEILWRKDLVSDSIEVNHIVQSLEVIYVVAFVGSSTFYISPIGKDVNDWNGGLLKEDLAVDIKELPPHRLAEMRRLWEDYKKKENNNKIQYRFNFAVSYQFSPKNPNFHLKTFVYSSQFHTSSVLGTIQHTQKNHVSRAWDGSTDLETVNTQQVHSSTSENAMSLSSDVHGLPEASVSDTEIKPNDLPSHNGFEHVHDAYLKSAAICEIWFALFGILDQFPKWSPINREIYLDRLAIRYGRDRELSQLAPIDVFVSIENPLKEPPLITANTVLSILSVDYPVDKVSCYVSDDGSAMLTFEALSETAEFAKKWLPFCNKRNIEPSSPEADESKVPLQLAIVGHPNVGKSTLLNTLLQEDRVLVGPEAGLTRDAIRTQFEFQGRIIYLVDTAG</sequence>
<dbReference type="InterPro" id="IPR005150">
    <property type="entry name" value="Cellulose_synth"/>
</dbReference>
<dbReference type="PRINTS" id="PR00326">
    <property type="entry name" value="GTP1OBG"/>
</dbReference>
<keyword evidence="7" id="KW-0961">Cell wall biogenesis/degradation</keyword>
<feature type="domain" description="G" evidence="10">
    <location>
        <begin position="476"/>
        <end position="530"/>
    </location>
</feature>
<feature type="binding site" evidence="8">
    <location>
        <position position="402"/>
    </location>
    <ligand>
        <name>UDP-alpha-D-glucose</name>
        <dbReference type="ChEBI" id="CHEBI:58885"/>
    </ligand>
</feature>
<reference evidence="12 13" key="1">
    <citation type="journal article" date="2022" name="Nat. Genet.">
        <title>Improved pea reference genome and pan-genome highlight genomic features and evolutionary characteristics.</title>
        <authorList>
            <person name="Yang T."/>
            <person name="Liu R."/>
            <person name="Luo Y."/>
            <person name="Hu S."/>
            <person name="Wang D."/>
            <person name="Wang C."/>
            <person name="Pandey M.K."/>
            <person name="Ge S."/>
            <person name="Xu Q."/>
            <person name="Li N."/>
            <person name="Li G."/>
            <person name="Huang Y."/>
            <person name="Saxena R.K."/>
            <person name="Ji Y."/>
            <person name="Li M."/>
            <person name="Yan X."/>
            <person name="He Y."/>
            <person name="Liu Y."/>
            <person name="Wang X."/>
            <person name="Xiang C."/>
            <person name="Varshney R.K."/>
            <person name="Ding H."/>
            <person name="Gao S."/>
            <person name="Zong X."/>
        </authorList>
    </citation>
    <scope>NUCLEOTIDE SEQUENCE [LARGE SCALE GENOMIC DNA]</scope>
    <source>
        <strain evidence="12 13">cv. Zhongwan 6</strain>
    </source>
</reference>
<evidence type="ECO:0000256" key="6">
    <source>
        <dbReference type="ARBA" id="ARBA00023136"/>
    </source>
</evidence>
<dbReference type="GO" id="GO:0016760">
    <property type="term" value="F:cellulose synthase (UDP-forming) activity"/>
    <property type="evidence" value="ECO:0007669"/>
    <property type="project" value="InterPro"/>
</dbReference>
<evidence type="ECO:0000256" key="8">
    <source>
        <dbReference type="PIRSR" id="PIRSR605150-2"/>
    </source>
</evidence>
<protein>
    <recommendedName>
        <fullName evidence="14">G domain-containing protein</fullName>
    </recommendedName>
</protein>
<comment type="caution">
    <text evidence="12">The sequence shown here is derived from an EMBL/GenBank/DDBJ whole genome shotgun (WGS) entry which is preliminary data.</text>
</comment>
<dbReference type="Pfam" id="PF01926">
    <property type="entry name" value="MMR_HSR1"/>
    <property type="match status" value="1"/>
</dbReference>
<keyword evidence="6" id="KW-0472">Membrane</keyword>
<evidence type="ECO:0000259" key="11">
    <source>
        <dbReference type="Pfam" id="PF25293"/>
    </source>
</evidence>
<dbReference type="GO" id="GO:0016020">
    <property type="term" value="C:membrane"/>
    <property type="evidence" value="ECO:0007669"/>
    <property type="project" value="InterPro"/>
</dbReference>
<evidence type="ECO:0000256" key="1">
    <source>
        <dbReference type="ARBA" id="ARBA00004308"/>
    </source>
</evidence>
<keyword evidence="3" id="KW-0808">Transferase</keyword>
<dbReference type="Proteomes" id="UP001058974">
    <property type="component" value="Chromosome 2"/>
</dbReference>
<dbReference type="AlphaFoldDB" id="A0A9D4YCQ5"/>
<evidence type="ECO:0000313" key="13">
    <source>
        <dbReference type="Proteomes" id="UP001058974"/>
    </source>
</evidence>
<feature type="binding site" evidence="8">
    <location>
        <position position="395"/>
    </location>
    <ligand>
        <name>UDP-alpha-D-glucose</name>
        <dbReference type="ChEBI" id="CHEBI:58885"/>
    </ligand>
</feature>
<keyword evidence="4" id="KW-0812">Transmembrane</keyword>
<keyword evidence="9" id="KW-0732">Signal</keyword>
<dbReference type="EMBL" id="JAMSHJ010000002">
    <property type="protein sequence ID" value="KAI5437188.1"/>
    <property type="molecule type" value="Genomic_DNA"/>
</dbReference>
<evidence type="ECO:0000256" key="3">
    <source>
        <dbReference type="ARBA" id="ARBA00022679"/>
    </source>
</evidence>
<evidence type="ECO:0000256" key="7">
    <source>
        <dbReference type="ARBA" id="ARBA00023316"/>
    </source>
</evidence>
<feature type="binding site" evidence="8">
    <location>
        <position position="431"/>
    </location>
    <ligand>
        <name>UDP-alpha-D-glucose</name>
        <dbReference type="ChEBI" id="CHEBI:58885"/>
    </ligand>
</feature>
<dbReference type="GO" id="GO:0005525">
    <property type="term" value="F:GTP binding"/>
    <property type="evidence" value="ECO:0007669"/>
    <property type="project" value="InterPro"/>
</dbReference>
<keyword evidence="2" id="KW-0328">Glycosyltransferase</keyword>
<dbReference type="InterPro" id="IPR006073">
    <property type="entry name" value="GTP-bd"/>
</dbReference>
<name>A0A9D4YCQ5_PEA</name>
<dbReference type="InterPro" id="IPR058545">
    <property type="entry name" value="Beta-prop_EMC1_1st"/>
</dbReference>
<dbReference type="Pfam" id="PF25293">
    <property type="entry name" value="Beta-prop_EMC1_N"/>
    <property type="match status" value="1"/>
</dbReference>
<organism evidence="12 13">
    <name type="scientific">Pisum sativum</name>
    <name type="common">Garden pea</name>
    <name type="synonym">Lathyrus oleraceus</name>
    <dbReference type="NCBI Taxonomy" id="3888"/>
    <lineage>
        <taxon>Eukaryota</taxon>
        <taxon>Viridiplantae</taxon>
        <taxon>Streptophyta</taxon>
        <taxon>Embryophyta</taxon>
        <taxon>Tracheophyta</taxon>
        <taxon>Spermatophyta</taxon>
        <taxon>Magnoliopsida</taxon>
        <taxon>eudicotyledons</taxon>
        <taxon>Gunneridae</taxon>
        <taxon>Pentapetalae</taxon>
        <taxon>rosids</taxon>
        <taxon>fabids</taxon>
        <taxon>Fabales</taxon>
        <taxon>Fabaceae</taxon>
        <taxon>Papilionoideae</taxon>
        <taxon>50 kb inversion clade</taxon>
        <taxon>NPAAA clade</taxon>
        <taxon>Hologalegina</taxon>
        <taxon>IRL clade</taxon>
        <taxon>Fabeae</taxon>
        <taxon>Lathyrus</taxon>
    </lineage>
</organism>
<accession>A0A9D4YCQ5</accession>
<evidence type="ECO:0000256" key="2">
    <source>
        <dbReference type="ARBA" id="ARBA00022676"/>
    </source>
</evidence>
<dbReference type="Pfam" id="PF03552">
    <property type="entry name" value="Cellulose_synt"/>
    <property type="match status" value="1"/>
</dbReference>
<dbReference type="GO" id="GO:0071555">
    <property type="term" value="P:cell wall organization"/>
    <property type="evidence" value="ECO:0007669"/>
    <property type="project" value="UniProtKB-KW"/>
</dbReference>
<evidence type="ECO:0000313" key="12">
    <source>
        <dbReference type="EMBL" id="KAI5437188.1"/>
    </source>
</evidence>
<keyword evidence="13" id="KW-1185">Reference proteome</keyword>
<comment type="subcellular location">
    <subcellularLocation>
        <location evidence="1">Endomembrane system</location>
    </subcellularLocation>
</comment>
<evidence type="ECO:0000256" key="4">
    <source>
        <dbReference type="ARBA" id="ARBA00022692"/>
    </source>
</evidence>
<feature type="signal peptide" evidence="9">
    <location>
        <begin position="1"/>
        <end position="17"/>
    </location>
</feature>
<gene>
    <name evidence="12" type="ORF">KIW84_023346</name>
</gene>
<proteinExistence type="predicted"/>
<dbReference type="InterPro" id="IPR027417">
    <property type="entry name" value="P-loop_NTPase"/>
</dbReference>
<dbReference type="PANTHER" id="PTHR13301">
    <property type="entry name" value="X-BOX TRANSCRIPTION FACTOR-RELATED"/>
    <property type="match status" value="1"/>
</dbReference>
<evidence type="ECO:0000259" key="10">
    <source>
        <dbReference type="Pfam" id="PF01926"/>
    </source>
</evidence>
<dbReference type="Gene3D" id="3.40.50.300">
    <property type="entry name" value="P-loop containing nucleotide triphosphate hydrolases"/>
    <property type="match status" value="1"/>
</dbReference>
<feature type="domain" description="EMC1 first beta-propeller" evidence="11">
    <location>
        <begin position="48"/>
        <end position="119"/>
    </location>
</feature>
<evidence type="ECO:0008006" key="14">
    <source>
        <dbReference type="Google" id="ProtNLM"/>
    </source>
</evidence>
<evidence type="ECO:0000256" key="9">
    <source>
        <dbReference type="SAM" id="SignalP"/>
    </source>
</evidence>
<keyword evidence="5" id="KW-1133">Transmembrane helix</keyword>